<dbReference type="EMBL" id="CAFZ01000061">
    <property type="protein sequence ID" value="CCA69699.1"/>
    <property type="molecule type" value="Genomic_DNA"/>
</dbReference>
<dbReference type="InParanoid" id="G4TEF6"/>
<dbReference type="Proteomes" id="UP000007148">
    <property type="component" value="Unassembled WGS sequence"/>
</dbReference>
<proteinExistence type="predicted"/>
<evidence type="ECO:0000313" key="2">
    <source>
        <dbReference type="EMBL" id="CCA69699.1"/>
    </source>
</evidence>
<feature type="region of interest" description="Disordered" evidence="1">
    <location>
        <begin position="610"/>
        <end position="721"/>
    </location>
</feature>
<sequence>MRRGQPTDNPTLVATCTFWDNLTRYIYGADEKMLETLLRTWFNSPRSQQLITRAHFHHARSLVCAVCVAYSRRLNFALTGATSYSFAAGEIAICKWHEQHGFCGVCLKDDTVLREEPPEYQSTLSPVDDEDTYFSSLVYTCEQCRTDACRSQMRQHKLNLSIAQAVDMDELFSNYQAFGEGSVQSLCIQVQERRWLAVNTKIKDFSLQAVAADRLLRGMPMAEAMNSDPEDAVVMYSDPSIRELAMRDFMRTHILGGGWFAPVDILELSQNRYRLPFYWQGAQAIPTPVYHPIRGERQVATWFYVIPSYDFQEILQSLWHQTMVDILETAFKNIIAEVTDSCLVDSKVFEFDNQEPAPWRISDPGQRLQSWTMEDVWDRLLKQEYWVTGYNWRSRKLAELRARRISDASSSASSESATFTESPDGTNSTSKTTPSPPPAAQSKDAKSPEFVAATTTTSDVSKSPRSPIPDMPELEVTGVEARQVQSVPFVPLNWGVLPQYTRQWITNLWIKSIHPFVACQCGICKRACQIQEEERLRGSQRKAPTGGIVINEPPARKAEQETDDVDLMYQMESDDEEDESFARDPSDLPMEEVTAEADDRAANDQTPIQLVQHPATPPYSDTPDPASMLSTPSTGATNVTISRVSGNDPTTPVGSLSPPFCRKRASQELESMPSTPSSAAKRRRLDLEEFKGSSPSPAVSPTDDASSSPDLTNTSENVTPLSSMMATLTTYLPLKSHPETPKGFVKADVEDGLLDFAREGVDADKSTAQTQTSSMQWQQ</sequence>
<dbReference type="AlphaFoldDB" id="G4TEF6"/>
<protein>
    <submittedName>
        <fullName evidence="2">Uncharacterized protein</fullName>
    </submittedName>
</protein>
<feature type="compositionally biased region" description="Polar residues" evidence="1">
    <location>
        <begin position="453"/>
        <end position="464"/>
    </location>
</feature>
<gene>
    <name evidence="2" type="ORF">PIIN_03640</name>
</gene>
<accession>G4TEF6</accession>
<name>G4TEF6_SERID</name>
<dbReference type="OMA" id="AICKWHE"/>
<reference evidence="2 3" key="1">
    <citation type="journal article" date="2011" name="PLoS Pathog.">
        <title>Endophytic Life Strategies Decoded by Genome and Transcriptome Analyses of the Mutualistic Root Symbiont Piriformospora indica.</title>
        <authorList>
            <person name="Zuccaro A."/>
            <person name="Lahrmann U."/>
            <person name="Guldener U."/>
            <person name="Langen G."/>
            <person name="Pfiffi S."/>
            <person name="Biedenkopf D."/>
            <person name="Wong P."/>
            <person name="Samans B."/>
            <person name="Grimm C."/>
            <person name="Basiewicz M."/>
            <person name="Murat C."/>
            <person name="Martin F."/>
            <person name="Kogel K.H."/>
        </authorList>
    </citation>
    <scope>NUCLEOTIDE SEQUENCE [LARGE SCALE GENOMIC DNA]</scope>
    <source>
        <strain evidence="2 3">DSM 11827</strain>
    </source>
</reference>
<dbReference type="STRING" id="1109443.G4TEF6"/>
<evidence type="ECO:0000313" key="3">
    <source>
        <dbReference type="Proteomes" id="UP000007148"/>
    </source>
</evidence>
<comment type="caution">
    <text evidence="2">The sequence shown here is derived from an EMBL/GenBank/DDBJ whole genome shotgun (WGS) entry which is preliminary data.</text>
</comment>
<feature type="compositionally biased region" description="Polar residues" evidence="1">
    <location>
        <begin position="668"/>
        <end position="678"/>
    </location>
</feature>
<organism evidence="2 3">
    <name type="scientific">Serendipita indica (strain DSM 11827)</name>
    <name type="common">Root endophyte fungus</name>
    <name type="synonym">Piriformospora indica</name>
    <dbReference type="NCBI Taxonomy" id="1109443"/>
    <lineage>
        <taxon>Eukaryota</taxon>
        <taxon>Fungi</taxon>
        <taxon>Dikarya</taxon>
        <taxon>Basidiomycota</taxon>
        <taxon>Agaricomycotina</taxon>
        <taxon>Agaricomycetes</taxon>
        <taxon>Sebacinales</taxon>
        <taxon>Serendipitaceae</taxon>
        <taxon>Serendipita</taxon>
    </lineage>
</organism>
<dbReference type="eggNOG" id="ENOG502SMMR">
    <property type="taxonomic scope" value="Eukaryota"/>
</dbReference>
<feature type="compositionally biased region" description="Polar residues" evidence="1">
    <location>
        <begin position="628"/>
        <end position="654"/>
    </location>
</feature>
<feature type="region of interest" description="Disordered" evidence="1">
    <location>
        <begin position="760"/>
        <end position="779"/>
    </location>
</feature>
<dbReference type="OrthoDB" id="3258409at2759"/>
<feature type="region of interest" description="Disordered" evidence="1">
    <location>
        <begin position="411"/>
        <end position="472"/>
    </location>
</feature>
<feature type="region of interest" description="Disordered" evidence="1">
    <location>
        <begin position="539"/>
        <end position="563"/>
    </location>
</feature>
<feature type="compositionally biased region" description="Polar residues" evidence="1">
    <location>
        <begin position="766"/>
        <end position="779"/>
    </location>
</feature>
<keyword evidence="3" id="KW-1185">Reference proteome</keyword>
<feature type="compositionally biased region" description="Polar residues" evidence="1">
    <location>
        <begin position="693"/>
        <end position="721"/>
    </location>
</feature>
<evidence type="ECO:0000256" key="1">
    <source>
        <dbReference type="SAM" id="MobiDB-lite"/>
    </source>
</evidence>
<dbReference type="HOGENOM" id="CLU_359457_0_0_1"/>